<evidence type="ECO:0000313" key="7">
    <source>
        <dbReference type="EMBL" id="KGM35293.1"/>
    </source>
</evidence>
<protein>
    <recommendedName>
        <fullName evidence="6">Solute-binding protein family 3/N-terminal domain-containing protein</fullName>
    </recommendedName>
</protein>
<comment type="caution">
    <text evidence="7">The sequence shown here is derived from an EMBL/GenBank/DDBJ whole genome shotgun (WGS) entry which is preliminary data.</text>
</comment>
<dbReference type="SUPFAM" id="SSF53850">
    <property type="entry name" value="Periplasmic binding protein-like II"/>
    <property type="match status" value="1"/>
</dbReference>
<evidence type="ECO:0000259" key="6">
    <source>
        <dbReference type="SMART" id="SM00062"/>
    </source>
</evidence>
<evidence type="ECO:0000256" key="4">
    <source>
        <dbReference type="RuleBase" id="RU003744"/>
    </source>
</evidence>
<evidence type="ECO:0000256" key="1">
    <source>
        <dbReference type="ARBA" id="ARBA00004196"/>
    </source>
</evidence>
<evidence type="ECO:0000256" key="3">
    <source>
        <dbReference type="ARBA" id="ARBA00022729"/>
    </source>
</evidence>
<reference evidence="7 8" key="1">
    <citation type="submission" date="2014-01" db="EMBL/GenBank/DDBJ databases">
        <title>Genome sequence determination for a cystic fibrosis isolate, Inquilinus limosus.</title>
        <authorList>
            <person name="Pino M."/>
            <person name="Di Conza J."/>
            <person name="Gutkind G."/>
        </authorList>
    </citation>
    <scope>NUCLEOTIDE SEQUENCE [LARGE SCALE GENOMIC DNA]</scope>
    <source>
        <strain evidence="7 8">MP06</strain>
    </source>
</reference>
<feature type="signal peptide" evidence="5">
    <location>
        <begin position="1"/>
        <end position="24"/>
    </location>
</feature>
<dbReference type="EMBL" id="JANX01000036">
    <property type="protein sequence ID" value="KGM35293.1"/>
    <property type="molecule type" value="Genomic_DNA"/>
</dbReference>
<dbReference type="Pfam" id="PF00497">
    <property type="entry name" value="SBP_bac_3"/>
    <property type="match status" value="1"/>
</dbReference>
<evidence type="ECO:0000256" key="5">
    <source>
        <dbReference type="SAM" id="SignalP"/>
    </source>
</evidence>
<name>A0A0A0DBK9_9PROT</name>
<keyword evidence="3 5" id="KW-0732">Signal</keyword>
<dbReference type="PROSITE" id="PS01039">
    <property type="entry name" value="SBP_BACTERIAL_3"/>
    <property type="match status" value="1"/>
</dbReference>
<evidence type="ECO:0000256" key="2">
    <source>
        <dbReference type="ARBA" id="ARBA00010333"/>
    </source>
</evidence>
<dbReference type="PANTHER" id="PTHR35936">
    <property type="entry name" value="MEMBRANE-BOUND LYTIC MUREIN TRANSGLYCOSYLASE F"/>
    <property type="match status" value="1"/>
</dbReference>
<dbReference type="RefSeq" id="WP_034832658.1">
    <property type="nucleotide sequence ID" value="NZ_JANX01000036.1"/>
</dbReference>
<comment type="subcellular location">
    <subcellularLocation>
        <location evidence="1">Cell envelope</location>
    </subcellularLocation>
</comment>
<dbReference type="Gene3D" id="3.40.190.10">
    <property type="entry name" value="Periplasmic binding protein-like II"/>
    <property type="match status" value="2"/>
</dbReference>
<dbReference type="SMART" id="SM00062">
    <property type="entry name" value="PBPb"/>
    <property type="match status" value="1"/>
</dbReference>
<dbReference type="PANTHER" id="PTHR35936:SF17">
    <property type="entry name" value="ARGININE-BINDING EXTRACELLULAR PROTEIN ARTP"/>
    <property type="match status" value="1"/>
</dbReference>
<dbReference type="InterPro" id="IPR018313">
    <property type="entry name" value="SBP_3_CS"/>
</dbReference>
<sequence>MNRPILAACLAVAALAGLAAPAPAQEVVRIGTTPESYPPFTWVDAQGKLNGFEIEIADALCAQMQVKCEWVLQSWDGIIPALQEKKFDAIVASMSITDERKQVVDFSDKYYDSPAIFIGPKSETIDISPDGLKGKTVGVQVSTIHANYIEAKYKGIVTIKTYDTQENANLDLIAGRVDLLLADSVALLDGFLKSPEGADFEAKGQPIRDPLLGAGAGIAVRKGDPLATRFSEAIKAIRANGVYKKINDKYFSFDIYG</sequence>
<dbReference type="InterPro" id="IPR001638">
    <property type="entry name" value="Solute-binding_3/MltF_N"/>
</dbReference>
<gene>
    <name evidence="7" type="ORF">P409_05345</name>
</gene>
<dbReference type="AlphaFoldDB" id="A0A0A0DBK9"/>
<comment type="similarity">
    <text evidence="2 4">Belongs to the bacterial solute-binding protein 3 family.</text>
</comment>
<dbReference type="Proteomes" id="UP000029995">
    <property type="component" value="Unassembled WGS sequence"/>
</dbReference>
<proteinExistence type="inferred from homology"/>
<organism evidence="7 8">
    <name type="scientific">Inquilinus limosus MP06</name>
    <dbReference type="NCBI Taxonomy" id="1398085"/>
    <lineage>
        <taxon>Bacteria</taxon>
        <taxon>Pseudomonadati</taxon>
        <taxon>Pseudomonadota</taxon>
        <taxon>Alphaproteobacteria</taxon>
        <taxon>Rhodospirillales</taxon>
        <taxon>Rhodospirillaceae</taxon>
        <taxon>Inquilinus</taxon>
    </lineage>
</organism>
<feature type="chain" id="PRO_5001961262" description="Solute-binding protein family 3/N-terminal domain-containing protein" evidence="5">
    <location>
        <begin position="25"/>
        <end position="257"/>
    </location>
</feature>
<evidence type="ECO:0000313" key="8">
    <source>
        <dbReference type="Proteomes" id="UP000029995"/>
    </source>
</evidence>
<dbReference type="GO" id="GO:0030313">
    <property type="term" value="C:cell envelope"/>
    <property type="evidence" value="ECO:0007669"/>
    <property type="project" value="UniProtKB-SubCell"/>
</dbReference>
<dbReference type="OrthoDB" id="9807134at2"/>
<accession>A0A0A0DBK9</accession>
<feature type="domain" description="Solute-binding protein family 3/N-terminal" evidence="6">
    <location>
        <begin position="27"/>
        <end position="254"/>
    </location>
</feature>